<accession>A0ABV6BFK0</accession>
<sequence length="83" mass="8799">ALELHGGFDACARLLDNLTLFAQAVSLGDLESLACHPASTTHAAMTPEDRVRANVTDNLVRLSIGVEDIEDLLADLAQALTKV</sequence>
<evidence type="ECO:0000256" key="3">
    <source>
        <dbReference type="RuleBase" id="RU362118"/>
    </source>
</evidence>
<evidence type="ECO:0000256" key="2">
    <source>
        <dbReference type="ARBA" id="ARBA00022898"/>
    </source>
</evidence>
<dbReference type="Pfam" id="PF01053">
    <property type="entry name" value="Cys_Met_Meta_PP"/>
    <property type="match status" value="1"/>
</dbReference>
<feature type="non-terminal residue" evidence="4">
    <location>
        <position position="1"/>
    </location>
</feature>
<dbReference type="PANTHER" id="PTHR11808">
    <property type="entry name" value="TRANS-SULFURATION ENZYME FAMILY MEMBER"/>
    <property type="match status" value="1"/>
</dbReference>
<organism evidence="4 5">
    <name type="scientific">Rheinheimera tilapiae</name>
    <dbReference type="NCBI Taxonomy" id="875043"/>
    <lineage>
        <taxon>Bacteria</taxon>
        <taxon>Pseudomonadati</taxon>
        <taxon>Pseudomonadota</taxon>
        <taxon>Gammaproteobacteria</taxon>
        <taxon>Chromatiales</taxon>
        <taxon>Chromatiaceae</taxon>
        <taxon>Rheinheimera</taxon>
    </lineage>
</organism>
<keyword evidence="4" id="KW-0808">Transferase</keyword>
<dbReference type="RefSeq" id="WP_377245922.1">
    <property type="nucleotide sequence ID" value="NZ_JBHLXP010000004.1"/>
</dbReference>
<protein>
    <submittedName>
        <fullName evidence="4">PLP-dependent transferase</fullName>
    </submittedName>
</protein>
<evidence type="ECO:0000256" key="1">
    <source>
        <dbReference type="ARBA" id="ARBA00001933"/>
    </source>
</evidence>
<proteinExistence type="inferred from homology"/>
<dbReference type="GO" id="GO:0016740">
    <property type="term" value="F:transferase activity"/>
    <property type="evidence" value="ECO:0007669"/>
    <property type="project" value="UniProtKB-KW"/>
</dbReference>
<dbReference type="SUPFAM" id="SSF53383">
    <property type="entry name" value="PLP-dependent transferases"/>
    <property type="match status" value="1"/>
</dbReference>
<comment type="caution">
    <text evidence="4">The sequence shown here is derived from an EMBL/GenBank/DDBJ whole genome shotgun (WGS) entry which is preliminary data.</text>
</comment>
<gene>
    <name evidence="4" type="ORF">ACFFJP_15260</name>
</gene>
<name>A0ABV6BFK0_9GAMM</name>
<dbReference type="InterPro" id="IPR015424">
    <property type="entry name" value="PyrdxlP-dep_Trfase"/>
</dbReference>
<dbReference type="Gene3D" id="3.90.1150.10">
    <property type="entry name" value="Aspartate Aminotransferase, domain 1"/>
    <property type="match status" value="1"/>
</dbReference>
<keyword evidence="2 3" id="KW-0663">Pyridoxal phosphate</keyword>
<evidence type="ECO:0000313" key="4">
    <source>
        <dbReference type="EMBL" id="MFC0049655.1"/>
    </source>
</evidence>
<evidence type="ECO:0000313" key="5">
    <source>
        <dbReference type="Proteomes" id="UP001589813"/>
    </source>
</evidence>
<dbReference type="InterPro" id="IPR000277">
    <property type="entry name" value="Cys/Met-Metab_PyrdxlP-dep_enz"/>
</dbReference>
<dbReference type="EMBL" id="JBHLXP010000004">
    <property type="protein sequence ID" value="MFC0049655.1"/>
    <property type="molecule type" value="Genomic_DNA"/>
</dbReference>
<dbReference type="InterPro" id="IPR015422">
    <property type="entry name" value="PyrdxlP-dep_Trfase_small"/>
</dbReference>
<dbReference type="Proteomes" id="UP001589813">
    <property type="component" value="Unassembled WGS sequence"/>
</dbReference>
<comment type="similarity">
    <text evidence="3">Belongs to the trans-sulfuration enzymes family.</text>
</comment>
<comment type="cofactor">
    <cofactor evidence="1 3">
        <name>pyridoxal 5'-phosphate</name>
        <dbReference type="ChEBI" id="CHEBI:597326"/>
    </cofactor>
</comment>
<keyword evidence="5" id="KW-1185">Reference proteome</keyword>
<reference evidence="4 5" key="1">
    <citation type="submission" date="2024-09" db="EMBL/GenBank/DDBJ databases">
        <authorList>
            <person name="Sun Q."/>
            <person name="Mori K."/>
        </authorList>
    </citation>
    <scope>NUCLEOTIDE SEQUENCE [LARGE SCALE GENOMIC DNA]</scope>
    <source>
        <strain evidence="4 5">KCTC 23315</strain>
    </source>
</reference>